<dbReference type="GO" id="GO:0006334">
    <property type="term" value="P:nucleosome assembly"/>
    <property type="evidence" value="ECO:0007669"/>
    <property type="project" value="TreeGrafter"/>
</dbReference>
<dbReference type="GO" id="GO:0005634">
    <property type="term" value="C:nucleus"/>
    <property type="evidence" value="ECO:0007669"/>
    <property type="project" value="TreeGrafter"/>
</dbReference>
<feature type="compositionally biased region" description="Low complexity" evidence="9">
    <location>
        <begin position="144"/>
        <end position="153"/>
    </location>
</feature>
<dbReference type="PANTHER" id="PTHR23069:SF0">
    <property type="entry name" value="TAT-BINDING HOMOLOG 7"/>
    <property type="match status" value="1"/>
</dbReference>
<evidence type="ECO:0000256" key="9">
    <source>
        <dbReference type="SAM" id="MobiDB-lite"/>
    </source>
</evidence>
<accession>A0A8K0KGM4</accession>
<dbReference type="GO" id="GO:0006337">
    <property type="term" value="P:nucleosome disassembly"/>
    <property type="evidence" value="ECO:0007669"/>
    <property type="project" value="TreeGrafter"/>
</dbReference>
<dbReference type="InterPro" id="IPR003593">
    <property type="entry name" value="AAA+_ATPase"/>
</dbReference>
<dbReference type="SMART" id="SM00382">
    <property type="entry name" value="AAA"/>
    <property type="match status" value="1"/>
</dbReference>
<organism evidence="11 12">
    <name type="scientific">Ladona fulva</name>
    <name type="common">Scarce chaser dragonfly</name>
    <name type="synonym">Libellula fulva</name>
    <dbReference type="NCBI Taxonomy" id="123851"/>
    <lineage>
        <taxon>Eukaryota</taxon>
        <taxon>Metazoa</taxon>
        <taxon>Ecdysozoa</taxon>
        <taxon>Arthropoda</taxon>
        <taxon>Hexapoda</taxon>
        <taxon>Insecta</taxon>
        <taxon>Pterygota</taxon>
        <taxon>Palaeoptera</taxon>
        <taxon>Odonata</taxon>
        <taxon>Epiprocta</taxon>
        <taxon>Anisoptera</taxon>
        <taxon>Libelluloidea</taxon>
        <taxon>Libellulidae</taxon>
        <taxon>Ladona</taxon>
    </lineage>
</organism>
<protein>
    <recommendedName>
        <fullName evidence="6">Tat-binding homolog 7</fullName>
    </recommendedName>
    <alternativeName>
        <fullName evidence="7">Lin-48 expression abnormal protein 1</fullName>
    </alternativeName>
</protein>
<evidence type="ECO:0000313" key="12">
    <source>
        <dbReference type="Proteomes" id="UP000792457"/>
    </source>
</evidence>
<dbReference type="PANTHER" id="PTHR23069">
    <property type="entry name" value="AAA DOMAIN-CONTAINING"/>
    <property type="match status" value="1"/>
</dbReference>
<dbReference type="Gene3D" id="1.10.8.60">
    <property type="match status" value="1"/>
</dbReference>
<dbReference type="InterPro" id="IPR027417">
    <property type="entry name" value="P-loop_NTPase"/>
</dbReference>
<feature type="compositionally biased region" description="Basic residues" evidence="9">
    <location>
        <begin position="120"/>
        <end position="139"/>
    </location>
</feature>
<evidence type="ECO:0000313" key="11">
    <source>
        <dbReference type="EMBL" id="KAG8234841.1"/>
    </source>
</evidence>
<dbReference type="PROSITE" id="PS00674">
    <property type="entry name" value="AAA"/>
    <property type="match status" value="1"/>
</dbReference>
<dbReference type="Pfam" id="PF00004">
    <property type="entry name" value="AAA"/>
    <property type="match status" value="1"/>
</dbReference>
<feature type="compositionally biased region" description="Acidic residues" evidence="9">
    <location>
        <begin position="41"/>
        <end position="63"/>
    </location>
</feature>
<sequence length="686" mass="77899">MYTRVKRHRRPPKQLTYQDKQRKANGKMDGSGSDSQRVDSTTDDGEDFENTSEDAEGQQDGGEEMGRGCRSRGRSHSIKYRLRQNKPRVERFQVNPEPPKTSRYGSQNIIRPADGNASDHRRHKRRSRRHYHRRHWRKGRQGDSDSSSSSSSESSDRSRSGSRTHNRCMPINYNSLGRGVGVGGVGSKKAPADVDPMILDTSVRFEHVGGLEEHIRCLKEIVVFPMLYKEIFEKFKIQPPKGVLFYGPPGTGKTLIARALANECSQGDRRVAFFMRKGADCLSKWAYQMRPSIIFFDELDGLAPVRSSRQDQIHASIVSTLLALMDGLDSRGEVVVIGATNRIDAIDPALRRPGRFDRELYFPLPARKERQEILKIHVSNWAQPPTPDLMCSLAEGATGYCGSDLRALCSEAVIKALQRRYPQIYRSSQKLQLDPSAVQVEKRDFLEAKSVIVPASHRAAKNPARRLSLLIHPLLHESLLSARRALISVFPWVISLNSEFSAEDDAMHLLSAKERMQLSSRFLIVGDTSQGHTTHLAPALLHSFDHIRVHTLDICTLYEESGRSAEEAVIQVFREAQRYMPSIIYMPNIAHWWGMVHETVRAVFLSLLQHLEPGHKLLLLATAEQSFEFLPMDVTEELEELPTAPPPEPPKLTEEQLQMKRQEEEVTLRELRIFLREICAKLARNR</sequence>
<dbReference type="Proteomes" id="UP000792457">
    <property type="component" value="Unassembled WGS sequence"/>
</dbReference>
<dbReference type="GO" id="GO:0016887">
    <property type="term" value="F:ATP hydrolysis activity"/>
    <property type="evidence" value="ECO:0007669"/>
    <property type="project" value="InterPro"/>
</dbReference>
<reference evidence="11" key="1">
    <citation type="submission" date="2013-04" db="EMBL/GenBank/DDBJ databases">
        <authorList>
            <person name="Qu J."/>
            <person name="Murali S.C."/>
            <person name="Bandaranaike D."/>
            <person name="Bellair M."/>
            <person name="Blankenburg K."/>
            <person name="Chao H."/>
            <person name="Dinh H."/>
            <person name="Doddapaneni H."/>
            <person name="Downs B."/>
            <person name="Dugan-Rocha S."/>
            <person name="Elkadiri S."/>
            <person name="Gnanaolivu R.D."/>
            <person name="Hernandez B."/>
            <person name="Javaid M."/>
            <person name="Jayaseelan J.C."/>
            <person name="Lee S."/>
            <person name="Li M."/>
            <person name="Ming W."/>
            <person name="Munidasa M."/>
            <person name="Muniz J."/>
            <person name="Nguyen L."/>
            <person name="Ongeri F."/>
            <person name="Osuji N."/>
            <person name="Pu L.-L."/>
            <person name="Puazo M."/>
            <person name="Qu C."/>
            <person name="Quiroz J."/>
            <person name="Raj R."/>
            <person name="Weissenberger G."/>
            <person name="Xin Y."/>
            <person name="Zou X."/>
            <person name="Han Y."/>
            <person name="Richards S."/>
            <person name="Worley K."/>
            <person name="Muzny D."/>
            <person name="Gibbs R."/>
        </authorList>
    </citation>
    <scope>NUCLEOTIDE SEQUENCE</scope>
    <source>
        <strain evidence="11">Sampled in the wild</strain>
    </source>
</reference>
<evidence type="ECO:0000256" key="5">
    <source>
        <dbReference type="ARBA" id="ARBA00057193"/>
    </source>
</evidence>
<dbReference type="OrthoDB" id="5421at2759"/>
<reference evidence="11" key="2">
    <citation type="submission" date="2017-10" db="EMBL/GenBank/DDBJ databases">
        <title>Ladona fulva Genome sequencing and assembly.</title>
        <authorList>
            <person name="Murali S."/>
            <person name="Richards S."/>
            <person name="Bandaranaike D."/>
            <person name="Bellair M."/>
            <person name="Blankenburg K."/>
            <person name="Chao H."/>
            <person name="Dinh H."/>
            <person name="Doddapaneni H."/>
            <person name="Dugan-Rocha S."/>
            <person name="Elkadiri S."/>
            <person name="Gnanaolivu R."/>
            <person name="Hernandez B."/>
            <person name="Skinner E."/>
            <person name="Javaid M."/>
            <person name="Lee S."/>
            <person name="Li M."/>
            <person name="Ming W."/>
            <person name="Munidasa M."/>
            <person name="Muniz J."/>
            <person name="Nguyen L."/>
            <person name="Hughes D."/>
            <person name="Osuji N."/>
            <person name="Pu L.-L."/>
            <person name="Puazo M."/>
            <person name="Qu C."/>
            <person name="Quiroz J."/>
            <person name="Raj R."/>
            <person name="Weissenberger G."/>
            <person name="Xin Y."/>
            <person name="Zou X."/>
            <person name="Han Y."/>
            <person name="Worley K."/>
            <person name="Muzny D."/>
            <person name="Gibbs R."/>
        </authorList>
    </citation>
    <scope>NUCLEOTIDE SEQUENCE</scope>
    <source>
        <strain evidence="11">Sampled in the wild</strain>
    </source>
</reference>
<dbReference type="GO" id="GO:0003682">
    <property type="term" value="F:chromatin binding"/>
    <property type="evidence" value="ECO:0007669"/>
    <property type="project" value="TreeGrafter"/>
</dbReference>
<evidence type="ECO:0000256" key="7">
    <source>
        <dbReference type="ARBA" id="ARBA00075625"/>
    </source>
</evidence>
<dbReference type="InterPro" id="IPR003960">
    <property type="entry name" value="ATPase_AAA_CS"/>
</dbReference>
<comment type="similarity">
    <text evidence="1 8">Belongs to the AAA ATPase family.</text>
</comment>
<name>A0A8K0KGM4_LADFU</name>
<evidence type="ECO:0000256" key="6">
    <source>
        <dbReference type="ARBA" id="ARBA00074192"/>
    </source>
</evidence>
<dbReference type="Gene3D" id="3.40.50.300">
    <property type="entry name" value="P-loop containing nucleotide triphosphate hydrolases"/>
    <property type="match status" value="1"/>
</dbReference>
<feature type="region of interest" description="Disordered" evidence="9">
    <location>
        <begin position="1"/>
        <end position="172"/>
    </location>
</feature>
<dbReference type="Pfam" id="PF17862">
    <property type="entry name" value="AAA_lid_3"/>
    <property type="match status" value="1"/>
</dbReference>
<dbReference type="InterPro" id="IPR045199">
    <property type="entry name" value="ATAD2-like"/>
</dbReference>
<dbReference type="GO" id="GO:0045815">
    <property type="term" value="P:transcription initiation-coupled chromatin remodeling"/>
    <property type="evidence" value="ECO:0007669"/>
    <property type="project" value="TreeGrafter"/>
</dbReference>
<evidence type="ECO:0000259" key="10">
    <source>
        <dbReference type="SMART" id="SM00382"/>
    </source>
</evidence>
<keyword evidence="4" id="KW-0103">Bromodomain</keyword>
<proteinExistence type="inferred from homology"/>
<keyword evidence="2 8" id="KW-0547">Nucleotide-binding</keyword>
<feature type="domain" description="AAA+ ATPase" evidence="10">
    <location>
        <begin position="239"/>
        <end position="366"/>
    </location>
</feature>
<feature type="non-terminal residue" evidence="11">
    <location>
        <position position="1"/>
    </location>
</feature>
<keyword evidence="12" id="KW-1185">Reference proteome</keyword>
<dbReference type="SUPFAM" id="SSF52540">
    <property type="entry name" value="P-loop containing nucleoside triphosphate hydrolases"/>
    <property type="match status" value="2"/>
</dbReference>
<keyword evidence="3 8" id="KW-0067">ATP-binding</keyword>
<dbReference type="FunFam" id="1.10.8.60:FF:000016">
    <property type="entry name" value="ATPase family AAA domain-containing protein 2B"/>
    <property type="match status" value="1"/>
</dbReference>
<dbReference type="GO" id="GO:0005524">
    <property type="term" value="F:ATP binding"/>
    <property type="evidence" value="ECO:0007669"/>
    <property type="project" value="UniProtKB-KW"/>
</dbReference>
<dbReference type="AlphaFoldDB" id="A0A8K0KGM4"/>
<evidence type="ECO:0000256" key="4">
    <source>
        <dbReference type="ARBA" id="ARBA00023117"/>
    </source>
</evidence>
<evidence type="ECO:0000256" key="1">
    <source>
        <dbReference type="ARBA" id="ARBA00006914"/>
    </source>
</evidence>
<evidence type="ECO:0000256" key="2">
    <source>
        <dbReference type="ARBA" id="ARBA00022741"/>
    </source>
</evidence>
<feature type="compositionally biased region" description="Basic residues" evidence="9">
    <location>
        <begin position="69"/>
        <end position="86"/>
    </location>
</feature>
<dbReference type="FunFam" id="3.40.50.300:FF:000061">
    <property type="entry name" value="ATPase family, AAA domain-containing 2"/>
    <property type="match status" value="1"/>
</dbReference>
<feature type="compositionally biased region" description="Basic residues" evidence="9">
    <location>
        <begin position="1"/>
        <end position="12"/>
    </location>
</feature>
<evidence type="ECO:0000256" key="3">
    <source>
        <dbReference type="ARBA" id="ARBA00022840"/>
    </source>
</evidence>
<dbReference type="EMBL" id="KZ308850">
    <property type="protein sequence ID" value="KAG8234841.1"/>
    <property type="molecule type" value="Genomic_DNA"/>
</dbReference>
<gene>
    <name evidence="11" type="ORF">J437_LFUL014690</name>
</gene>
<dbReference type="GO" id="GO:0042393">
    <property type="term" value="F:histone binding"/>
    <property type="evidence" value="ECO:0007669"/>
    <property type="project" value="TreeGrafter"/>
</dbReference>
<comment type="caution">
    <text evidence="11">The sequence shown here is derived from an EMBL/GenBank/DDBJ whole genome shotgun (WGS) entry which is preliminary data.</text>
</comment>
<dbReference type="InterPro" id="IPR003959">
    <property type="entry name" value="ATPase_AAA_core"/>
</dbReference>
<evidence type="ECO:0000256" key="8">
    <source>
        <dbReference type="RuleBase" id="RU003651"/>
    </source>
</evidence>
<comment type="function">
    <text evidence="5">Thought to form a complex that enhances transcription from repetitive DNA sequences by modulating chromatin structure.</text>
</comment>
<dbReference type="InterPro" id="IPR041569">
    <property type="entry name" value="AAA_lid_3"/>
</dbReference>